<sequence length="415" mass="45573">MKLFTLEIKRVLRTKTTWLLLAASLALSGIMAWLPVTFESRYIGGLDGIEQTEVKGMAAIRLVRDAQADLGGVITQEQLRNVLETAQKTLNDSGKAYTYQLSPGIYQENILPIAPLLSRITEVYADPETGMAPGLTDLAPKQLDHYYESCITHLDDLMKLEQKEHPAAQEKARALYAKVKMPFVFYPGYNTNAYDYQMLLIFLVVLFCTVIAAPVFSAEYQTQADDILRCTKYGKARLAVIKLLSALFITSAAFLCCAALYLVLSNSFYGWDMLKTSIQLIFSSVSLGSMNIGQLQLAVTAAGWASLLATISFTLFLSSRCKNTVTALSLALLFCLAPIILYMASSGNAVSWLRCLLPSGGVSILGGFAGEMTDFNFLHLGNFSVWSPYVIAAASLIEIPVFLAAASWSYCRHSQ</sequence>
<gene>
    <name evidence="3" type="ORF">DWY69_16910</name>
    <name evidence="2" type="ORF">DXC51_22960</name>
</gene>
<feature type="transmembrane region" description="Helical" evidence="1">
    <location>
        <begin position="386"/>
        <end position="411"/>
    </location>
</feature>
<feature type="transmembrane region" description="Helical" evidence="1">
    <location>
        <begin position="239"/>
        <end position="264"/>
    </location>
</feature>
<dbReference type="Proteomes" id="UP000260812">
    <property type="component" value="Unassembled WGS sequence"/>
</dbReference>
<dbReference type="Proteomes" id="UP000261166">
    <property type="component" value="Unassembled WGS sequence"/>
</dbReference>
<keyword evidence="4" id="KW-1185">Reference proteome</keyword>
<dbReference type="AlphaFoldDB" id="A0A3E3HXX7"/>
<dbReference type="EMBL" id="QVLV01000022">
    <property type="protein sequence ID" value="RGE56659.1"/>
    <property type="molecule type" value="Genomic_DNA"/>
</dbReference>
<feature type="transmembrane region" description="Helical" evidence="1">
    <location>
        <begin position="324"/>
        <end position="344"/>
    </location>
</feature>
<feature type="transmembrane region" description="Helical" evidence="1">
    <location>
        <begin position="196"/>
        <end position="218"/>
    </location>
</feature>
<keyword evidence="1" id="KW-0472">Membrane</keyword>
<evidence type="ECO:0000313" key="4">
    <source>
        <dbReference type="Proteomes" id="UP000260812"/>
    </source>
</evidence>
<dbReference type="OrthoDB" id="1700423at2"/>
<evidence type="ECO:0000313" key="2">
    <source>
        <dbReference type="EMBL" id="RGE56659.1"/>
    </source>
</evidence>
<comment type="caution">
    <text evidence="2">The sequence shown here is derived from an EMBL/GenBank/DDBJ whole genome shotgun (WGS) entry which is preliminary data.</text>
</comment>
<dbReference type="RefSeq" id="WP_025490443.1">
    <property type="nucleotide sequence ID" value="NZ_CALBAU010000359.1"/>
</dbReference>
<feature type="transmembrane region" description="Helical" evidence="1">
    <location>
        <begin position="295"/>
        <end position="317"/>
    </location>
</feature>
<dbReference type="GeneID" id="97989639"/>
<organism evidence="2 4">
    <name type="scientific">Eisenbergiella massiliensis</name>
    <dbReference type="NCBI Taxonomy" id="1720294"/>
    <lineage>
        <taxon>Bacteria</taxon>
        <taxon>Bacillati</taxon>
        <taxon>Bacillota</taxon>
        <taxon>Clostridia</taxon>
        <taxon>Lachnospirales</taxon>
        <taxon>Lachnospiraceae</taxon>
        <taxon>Eisenbergiella</taxon>
    </lineage>
</organism>
<keyword evidence="1" id="KW-0812">Transmembrane</keyword>
<reference evidence="2 5" key="1">
    <citation type="submission" date="2018-08" db="EMBL/GenBank/DDBJ databases">
        <title>A genome reference for cultivated species of the human gut microbiota.</title>
        <authorList>
            <person name="Zou Y."/>
            <person name="Xue W."/>
            <person name="Luo G."/>
        </authorList>
    </citation>
    <scope>NUCLEOTIDE SEQUENCE [LARGE SCALE GENOMIC DNA]</scope>
    <source>
        <strain evidence="3 5">AF26-4BH</strain>
        <strain evidence="2">TF05-5AC</strain>
    </source>
</reference>
<name>A0A3E3HXX7_9FIRM</name>
<proteinExistence type="predicted"/>
<evidence type="ECO:0000256" key="1">
    <source>
        <dbReference type="SAM" id="Phobius"/>
    </source>
</evidence>
<evidence type="ECO:0000313" key="5">
    <source>
        <dbReference type="Proteomes" id="UP000261166"/>
    </source>
</evidence>
<accession>A0A3E3HXX7</accession>
<evidence type="ECO:0000313" key="3">
    <source>
        <dbReference type="EMBL" id="RGE70607.1"/>
    </source>
</evidence>
<keyword evidence="1" id="KW-1133">Transmembrane helix</keyword>
<dbReference type="EMBL" id="QVLU01000015">
    <property type="protein sequence ID" value="RGE70607.1"/>
    <property type="molecule type" value="Genomic_DNA"/>
</dbReference>
<dbReference type="PANTHER" id="PTHR37305:SF1">
    <property type="entry name" value="MEMBRANE PROTEIN"/>
    <property type="match status" value="1"/>
</dbReference>
<protein>
    <submittedName>
        <fullName evidence="2">ABC transporter permease</fullName>
    </submittedName>
</protein>
<dbReference type="PANTHER" id="PTHR37305">
    <property type="entry name" value="INTEGRAL MEMBRANE PROTEIN-RELATED"/>
    <property type="match status" value="1"/>
</dbReference>